<dbReference type="AlphaFoldDB" id="A0A317E4J2"/>
<dbReference type="SMART" id="SM00267">
    <property type="entry name" value="GGDEF"/>
    <property type="match status" value="1"/>
</dbReference>
<evidence type="ECO:0000313" key="2">
    <source>
        <dbReference type="EMBL" id="PWR21967.1"/>
    </source>
</evidence>
<keyword evidence="3" id="KW-1185">Reference proteome</keyword>
<dbReference type="PROSITE" id="PS50887">
    <property type="entry name" value="GGDEF"/>
    <property type="match status" value="1"/>
</dbReference>
<dbReference type="InterPro" id="IPR035965">
    <property type="entry name" value="PAS-like_dom_sf"/>
</dbReference>
<dbReference type="InterPro" id="IPR000014">
    <property type="entry name" value="PAS"/>
</dbReference>
<name>A0A317E4J2_9PROT</name>
<dbReference type="Pfam" id="PF13188">
    <property type="entry name" value="PAS_8"/>
    <property type="match status" value="1"/>
</dbReference>
<accession>A0A317E4J2</accession>
<dbReference type="SUPFAM" id="SSF55785">
    <property type="entry name" value="PYP-like sensor domain (PAS domain)"/>
    <property type="match status" value="1"/>
</dbReference>
<dbReference type="Pfam" id="PF00990">
    <property type="entry name" value="GGDEF"/>
    <property type="match status" value="1"/>
</dbReference>
<dbReference type="PANTHER" id="PTHR44757:SF2">
    <property type="entry name" value="BIOFILM ARCHITECTURE MAINTENANCE PROTEIN MBAA"/>
    <property type="match status" value="1"/>
</dbReference>
<dbReference type="InterPro" id="IPR052155">
    <property type="entry name" value="Biofilm_reg_signaling"/>
</dbReference>
<dbReference type="InterPro" id="IPR000160">
    <property type="entry name" value="GGDEF_dom"/>
</dbReference>
<dbReference type="NCBIfam" id="TIGR00254">
    <property type="entry name" value="GGDEF"/>
    <property type="match status" value="1"/>
</dbReference>
<dbReference type="InterPro" id="IPR029787">
    <property type="entry name" value="Nucleotide_cyclase"/>
</dbReference>
<sequence length="443" mass="47289">MPRLPQAGESAGLGALTTFVRTASGADLVLAFEADDTGFATPLAADPPPLPDVFGLPEHGFDRLDWTDSPRPAEGLHLPSAVLLALGRPAERVLFVPTPVPGAPRSGVLLLWAANGARTCICPFRDEIGHAPGLLRQVFGQMLASRREALHRRLNLGLFRDVFDSVPAGIVLIDGGGNNNLVNRRAAELLDLPAGRVEIAQIAARMTALRRACTNAEALEALYAPHQADPNYALVTLWQWGERWLEVDTHPVSGDGRLGRVWLFEDVTQRQHQAADLERAAHFDALTGLVNRHRFHALAAPLLQQAAREGHDLSLLMLDLDHFKAVNDRYGHAAGDRVLRATADRMRAALRARDIAARLGGEEFAALLPGTAPADARLIAERLRAAIAAAPVEVGDAAIAVTVSIGLAGARPGETELAAVLARADEALYAAKRAGRDRVAAAG</sequence>
<protein>
    <submittedName>
        <fullName evidence="2">GGDEF domain-containing protein</fullName>
    </submittedName>
</protein>
<dbReference type="SUPFAM" id="SSF55073">
    <property type="entry name" value="Nucleotide cyclase"/>
    <property type="match status" value="1"/>
</dbReference>
<dbReference type="GO" id="GO:0003824">
    <property type="term" value="F:catalytic activity"/>
    <property type="evidence" value="ECO:0007669"/>
    <property type="project" value="UniProtKB-ARBA"/>
</dbReference>
<dbReference type="Gene3D" id="3.30.70.270">
    <property type="match status" value="1"/>
</dbReference>
<evidence type="ECO:0000259" key="1">
    <source>
        <dbReference type="PROSITE" id="PS50887"/>
    </source>
</evidence>
<organism evidence="2 3">
    <name type="scientific">Zavarzinia compransoris</name>
    <dbReference type="NCBI Taxonomy" id="1264899"/>
    <lineage>
        <taxon>Bacteria</taxon>
        <taxon>Pseudomonadati</taxon>
        <taxon>Pseudomonadota</taxon>
        <taxon>Alphaproteobacteria</taxon>
        <taxon>Rhodospirillales</taxon>
        <taxon>Zavarziniaceae</taxon>
        <taxon>Zavarzinia</taxon>
    </lineage>
</organism>
<dbReference type="EMBL" id="QGLF01000002">
    <property type="protein sequence ID" value="PWR21967.1"/>
    <property type="molecule type" value="Genomic_DNA"/>
</dbReference>
<dbReference type="Proteomes" id="UP000246077">
    <property type="component" value="Unassembled WGS sequence"/>
</dbReference>
<dbReference type="FunFam" id="3.30.70.270:FF:000001">
    <property type="entry name" value="Diguanylate cyclase domain protein"/>
    <property type="match status" value="1"/>
</dbReference>
<gene>
    <name evidence="2" type="ORF">DKG75_08285</name>
</gene>
<evidence type="ECO:0000313" key="3">
    <source>
        <dbReference type="Proteomes" id="UP000246077"/>
    </source>
</evidence>
<proteinExistence type="predicted"/>
<feature type="domain" description="GGDEF" evidence="1">
    <location>
        <begin position="311"/>
        <end position="443"/>
    </location>
</feature>
<dbReference type="Gene3D" id="3.30.450.20">
    <property type="entry name" value="PAS domain"/>
    <property type="match status" value="1"/>
</dbReference>
<comment type="caution">
    <text evidence="2">The sequence shown here is derived from an EMBL/GenBank/DDBJ whole genome shotgun (WGS) entry which is preliminary data.</text>
</comment>
<dbReference type="InterPro" id="IPR043128">
    <property type="entry name" value="Rev_trsase/Diguanyl_cyclase"/>
</dbReference>
<reference evidence="3" key="1">
    <citation type="submission" date="2018-05" db="EMBL/GenBank/DDBJ databases">
        <title>Zavarzinia sp. HR-AS.</title>
        <authorList>
            <person name="Lee Y."/>
            <person name="Jeon C.O."/>
        </authorList>
    </citation>
    <scope>NUCLEOTIDE SEQUENCE [LARGE SCALE GENOMIC DNA]</scope>
    <source>
        <strain evidence="3">DSM 1231</strain>
    </source>
</reference>
<dbReference type="CDD" id="cd01949">
    <property type="entry name" value="GGDEF"/>
    <property type="match status" value="1"/>
</dbReference>
<dbReference type="PANTHER" id="PTHR44757">
    <property type="entry name" value="DIGUANYLATE CYCLASE DGCP"/>
    <property type="match status" value="1"/>
</dbReference>